<evidence type="ECO:0000259" key="11">
    <source>
        <dbReference type="PROSITE" id="PS50928"/>
    </source>
</evidence>
<evidence type="ECO:0000256" key="9">
    <source>
        <dbReference type="ARBA" id="ARBA00023136"/>
    </source>
</evidence>
<proteinExistence type="inferred from homology"/>
<keyword evidence="6 10" id="KW-0812">Transmembrane</keyword>
<dbReference type="RefSeq" id="WP_342406800.1">
    <property type="nucleotide sequence ID" value="NZ_JBCFXD010000007.1"/>
</dbReference>
<evidence type="ECO:0000256" key="1">
    <source>
        <dbReference type="ARBA" id="ARBA00003159"/>
    </source>
</evidence>
<feature type="domain" description="ABC transmembrane type-1" evidence="11">
    <location>
        <begin position="24"/>
        <end position="212"/>
    </location>
</feature>
<dbReference type="PANTHER" id="PTHR30614:SF20">
    <property type="entry name" value="GLUTAMINE TRANSPORT SYSTEM PERMEASE PROTEIN GLNP"/>
    <property type="match status" value="1"/>
</dbReference>
<comment type="subcellular location">
    <subcellularLocation>
        <location evidence="2">Cell inner membrane</location>
        <topology evidence="2">Multi-pass membrane protein</topology>
    </subcellularLocation>
    <subcellularLocation>
        <location evidence="10">Cell membrane</location>
        <topology evidence="10">Multi-pass membrane protein</topology>
    </subcellularLocation>
</comment>
<keyword evidence="8 10" id="KW-1133">Transmembrane helix</keyword>
<protein>
    <submittedName>
        <fullName evidence="12">Amino acid ABC transporter permease</fullName>
    </submittedName>
</protein>
<comment type="similarity">
    <text evidence="3">Belongs to the binding-protein-dependent transport system permease family. HisMQ subfamily.</text>
</comment>
<dbReference type="Pfam" id="PF00528">
    <property type="entry name" value="BPD_transp_1"/>
    <property type="match status" value="1"/>
</dbReference>
<dbReference type="SUPFAM" id="SSF161098">
    <property type="entry name" value="MetI-like"/>
    <property type="match status" value="1"/>
</dbReference>
<keyword evidence="7" id="KW-0029">Amino-acid transport</keyword>
<dbReference type="InterPro" id="IPR043429">
    <property type="entry name" value="ArtM/GltK/GlnP/TcyL/YhdX-like"/>
</dbReference>
<dbReference type="EMBL" id="JBCFXD010000007">
    <property type="protein sequence ID" value="MEL7559643.1"/>
    <property type="molecule type" value="Genomic_DNA"/>
</dbReference>
<dbReference type="PROSITE" id="PS50928">
    <property type="entry name" value="ABC_TM1"/>
    <property type="match status" value="1"/>
</dbReference>
<evidence type="ECO:0000313" key="12">
    <source>
        <dbReference type="EMBL" id="MEL7559643.1"/>
    </source>
</evidence>
<keyword evidence="4 10" id="KW-0813">Transport</keyword>
<dbReference type="PANTHER" id="PTHR30614">
    <property type="entry name" value="MEMBRANE COMPONENT OF AMINO ACID ABC TRANSPORTER"/>
    <property type="match status" value="1"/>
</dbReference>
<dbReference type="InterPro" id="IPR010065">
    <property type="entry name" value="AA_ABC_transptr_permease_3TM"/>
</dbReference>
<evidence type="ECO:0000256" key="7">
    <source>
        <dbReference type="ARBA" id="ARBA00022970"/>
    </source>
</evidence>
<reference evidence="12 13" key="1">
    <citation type="submission" date="2024-04" db="EMBL/GenBank/DDBJ databases">
        <title>Draft Genome Sequence of Isolates Cultured from Underwater Hawaii Seamounts in the North Pacific Ocean.</title>
        <authorList>
            <person name="Sharma I."/>
            <person name="Darden B."/>
            <person name="Creggett J."/>
            <person name="Taylor S."/>
            <person name="Grant M.P."/>
            <person name="Scott J."/>
            <person name="Attles S."/>
            <person name="Walker S."/>
            <person name="Johnson G."/>
            <person name="St. Cloud C."/>
        </authorList>
    </citation>
    <scope>NUCLEOTIDE SEQUENCE [LARGE SCALE GENOMIC DNA]</scope>
    <source>
        <strain evidence="12 13">03GJ23</strain>
    </source>
</reference>
<evidence type="ECO:0000256" key="10">
    <source>
        <dbReference type="RuleBase" id="RU363032"/>
    </source>
</evidence>
<dbReference type="Gene3D" id="1.10.3720.10">
    <property type="entry name" value="MetI-like"/>
    <property type="match status" value="1"/>
</dbReference>
<comment type="caution">
    <text evidence="12">The sequence shown here is derived from an EMBL/GenBank/DDBJ whole genome shotgun (WGS) entry which is preliminary data.</text>
</comment>
<evidence type="ECO:0000256" key="4">
    <source>
        <dbReference type="ARBA" id="ARBA00022448"/>
    </source>
</evidence>
<evidence type="ECO:0000256" key="8">
    <source>
        <dbReference type="ARBA" id="ARBA00022989"/>
    </source>
</evidence>
<dbReference type="InterPro" id="IPR000515">
    <property type="entry name" value="MetI-like"/>
</dbReference>
<evidence type="ECO:0000256" key="2">
    <source>
        <dbReference type="ARBA" id="ARBA00004429"/>
    </source>
</evidence>
<evidence type="ECO:0000313" key="13">
    <source>
        <dbReference type="Proteomes" id="UP001467669"/>
    </source>
</evidence>
<dbReference type="NCBIfam" id="TIGR01726">
    <property type="entry name" value="HEQRo_perm_3TM"/>
    <property type="match status" value="1"/>
</dbReference>
<feature type="transmembrane region" description="Helical" evidence="10">
    <location>
        <begin position="193"/>
        <end position="214"/>
    </location>
</feature>
<gene>
    <name evidence="12" type="ORF">AAGW23_12450</name>
</gene>
<keyword evidence="9 10" id="KW-0472">Membrane</keyword>
<sequence length="225" mass="24111">MDLLDTFFNWNVLVASLPLMLRGLGVTIMLGLTSILLGLVGGLALALVRLYGVSPLRIAAKIYIDTLRSIPLLVLLVLIYYALPFVGIRLSSFAAATAALSLVSSAYAAEIFRSGIEAIPRGQFEASLSQGMSFVNTMRDVILPQAIRIVLPPMTSNCINVMKDTALASVVAMPDLLKQATQAQALSANPTPLVGAALMYLLLLLPLVQLVGWVERRNMAARTGE</sequence>
<evidence type="ECO:0000256" key="6">
    <source>
        <dbReference type="ARBA" id="ARBA00022692"/>
    </source>
</evidence>
<feature type="transmembrane region" description="Helical" evidence="10">
    <location>
        <begin position="62"/>
        <end position="83"/>
    </location>
</feature>
<evidence type="ECO:0000256" key="3">
    <source>
        <dbReference type="ARBA" id="ARBA00010072"/>
    </source>
</evidence>
<keyword evidence="13" id="KW-1185">Reference proteome</keyword>
<evidence type="ECO:0000256" key="5">
    <source>
        <dbReference type="ARBA" id="ARBA00022475"/>
    </source>
</evidence>
<dbReference type="InterPro" id="IPR035906">
    <property type="entry name" value="MetI-like_sf"/>
</dbReference>
<dbReference type="CDD" id="cd06261">
    <property type="entry name" value="TM_PBP2"/>
    <property type="match status" value="1"/>
</dbReference>
<feature type="transmembrane region" description="Helical" evidence="10">
    <location>
        <begin position="20"/>
        <end position="50"/>
    </location>
</feature>
<organism evidence="12 13">
    <name type="scientific">Stutzerimonas chloritidismutans</name>
    <name type="common">Pseudomonas chloritidismutans</name>
    <dbReference type="NCBI Taxonomy" id="203192"/>
    <lineage>
        <taxon>Bacteria</taxon>
        <taxon>Pseudomonadati</taxon>
        <taxon>Pseudomonadota</taxon>
        <taxon>Gammaproteobacteria</taxon>
        <taxon>Pseudomonadales</taxon>
        <taxon>Pseudomonadaceae</taxon>
        <taxon>Stutzerimonas</taxon>
    </lineage>
</organism>
<comment type="function">
    <text evidence="1">Part of the binding-protein-dependent transport system for glutamine; probably responsible for the translocation of the substrate across the membrane.</text>
</comment>
<keyword evidence="5" id="KW-1003">Cell membrane</keyword>
<accession>A0ABU9M9R9</accession>
<name>A0ABU9M9R9_STUCH</name>
<dbReference type="Proteomes" id="UP001467669">
    <property type="component" value="Unassembled WGS sequence"/>
</dbReference>